<dbReference type="AlphaFoldDB" id="A0A5N6RSV0"/>
<dbReference type="Proteomes" id="UP000327013">
    <property type="component" value="Chromosome 8"/>
</dbReference>
<accession>A0A5N6RSV0</accession>
<keyword evidence="3" id="KW-1185">Reference proteome</keyword>
<evidence type="ECO:0000313" key="3">
    <source>
        <dbReference type="Proteomes" id="UP000327013"/>
    </source>
</evidence>
<sequence>MVPVGCTRSSPHPTWPSTASPATRPTGYCRAPPPCSATSSSSWPTATSCSSLRAACPMEVSFWWRF</sequence>
<feature type="region of interest" description="Disordered" evidence="1">
    <location>
        <begin position="1"/>
        <end position="26"/>
    </location>
</feature>
<dbReference type="EMBL" id="CM017328">
    <property type="protein sequence ID" value="KAE8124749.1"/>
    <property type="molecule type" value="Genomic_DNA"/>
</dbReference>
<gene>
    <name evidence="2" type="ORF">FH972_019606</name>
</gene>
<feature type="compositionally biased region" description="Polar residues" evidence="1">
    <location>
        <begin position="7"/>
        <end position="23"/>
    </location>
</feature>
<evidence type="ECO:0000313" key="2">
    <source>
        <dbReference type="EMBL" id="KAE8124749.1"/>
    </source>
</evidence>
<reference evidence="2 3" key="1">
    <citation type="submission" date="2019-06" db="EMBL/GenBank/DDBJ databases">
        <title>A chromosomal-level reference genome of Carpinus fangiana (Coryloideae, Betulaceae).</title>
        <authorList>
            <person name="Yang X."/>
            <person name="Wang Z."/>
            <person name="Zhang L."/>
            <person name="Hao G."/>
            <person name="Liu J."/>
            <person name="Yang Y."/>
        </authorList>
    </citation>
    <scope>NUCLEOTIDE SEQUENCE [LARGE SCALE GENOMIC DNA]</scope>
    <source>
        <strain evidence="2">Cfa_2016G</strain>
        <tissue evidence="2">Leaf</tissue>
    </source>
</reference>
<name>A0A5N6RSV0_9ROSI</name>
<protein>
    <submittedName>
        <fullName evidence="2">Uncharacterized protein</fullName>
    </submittedName>
</protein>
<evidence type="ECO:0000256" key="1">
    <source>
        <dbReference type="SAM" id="MobiDB-lite"/>
    </source>
</evidence>
<proteinExistence type="predicted"/>
<organism evidence="2 3">
    <name type="scientific">Carpinus fangiana</name>
    <dbReference type="NCBI Taxonomy" id="176857"/>
    <lineage>
        <taxon>Eukaryota</taxon>
        <taxon>Viridiplantae</taxon>
        <taxon>Streptophyta</taxon>
        <taxon>Embryophyta</taxon>
        <taxon>Tracheophyta</taxon>
        <taxon>Spermatophyta</taxon>
        <taxon>Magnoliopsida</taxon>
        <taxon>eudicotyledons</taxon>
        <taxon>Gunneridae</taxon>
        <taxon>Pentapetalae</taxon>
        <taxon>rosids</taxon>
        <taxon>fabids</taxon>
        <taxon>Fagales</taxon>
        <taxon>Betulaceae</taxon>
        <taxon>Carpinus</taxon>
    </lineage>
</organism>